<keyword evidence="7" id="KW-1133">Transmembrane helix</keyword>
<keyword evidence="7" id="KW-0812">Transmembrane</keyword>
<dbReference type="InterPro" id="IPR006127">
    <property type="entry name" value="ZnuA-like"/>
</dbReference>
<comment type="similarity">
    <text evidence="5">Belongs to the bacterial solute-binding protein 9 family.</text>
</comment>
<evidence type="ECO:0000256" key="2">
    <source>
        <dbReference type="ARBA" id="ARBA00022448"/>
    </source>
</evidence>
<dbReference type="Pfam" id="PF01297">
    <property type="entry name" value="ZnuA"/>
    <property type="match status" value="1"/>
</dbReference>
<dbReference type="InterPro" id="IPR006129">
    <property type="entry name" value="AdhesinB"/>
</dbReference>
<evidence type="ECO:0000256" key="1">
    <source>
        <dbReference type="ARBA" id="ARBA00004196"/>
    </source>
</evidence>
<gene>
    <name evidence="8" type="ORF">DW322_06505</name>
</gene>
<feature type="compositionally biased region" description="Basic and acidic residues" evidence="6">
    <location>
        <begin position="48"/>
        <end position="61"/>
    </location>
</feature>
<protein>
    <recommendedName>
        <fullName evidence="10">Zinc ABC transporter substrate-binding protein</fullName>
    </recommendedName>
</protein>
<dbReference type="SUPFAM" id="SSF53807">
    <property type="entry name" value="Helical backbone' metal receptor"/>
    <property type="match status" value="1"/>
</dbReference>
<sequence length="470" mass="50772">MVRRETPVPGGHHAGIATRLAVRPRSAPAGRGHRGGAREQRRRRGARRREPQLDAHPDSGTRTRSGTLRRRHHRLRGSRRRHLRDVRRGDGRERGVLARSGATVRLVRHVGDSPRDRGRGQPRLRVRSRGRDGRGDRLPRRCARGTHVRPRRHDLVRRRGGLVTRRRWIGPCAALLTALFVVTACGGAIADDRPTIVVTTDILGDVTENIVGDEADVLVLMPRGADPHSFEISASDAARVERSSLVIANGSGLEEGARSTVDAARADGVPVLEVGDRVDPLVYDAGRTRGAPDPHFWTDPGRMALAVDAIRASIEENLEASVDRGALAARADDYRTRVEGTAAAMREQFEQIAPPDRKLVTNHHVFGYLADRFGFETIGAVIPSGTTLASPSASDLADLAGVIRDAGVRAIFVDSSQPERLAQALATETGTDVAIVSLFTESLGDENSGAGTYLDMMRSNATAIAGALAT</sequence>
<feature type="compositionally biased region" description="Basic and acidic residues" evidence="6">
    <location>
        <begin position="86"/>
        <end position="96"/>
    </location>
</feature>
<feature type="compositionally biased region" description="Basic and acidic residues" evidence="6">
    <location>
        <begin position="109"/>
        <end position="119"/>
    </location>
</feature>
<keyword evidence="7" id="KW-0472">Membrane</keyword>
<dbReference type="PRINTS" id="PR00690">
    <property type="entry name" value="ADHESNFAMILY"/>
</dbReference>
<comment type="caution">
    <text evidence="8">The sequence shown here is derived from an EMBL/GenBank/DDBJ whole genome shotgun (WGS) entry which is preliminary data.</text>
</comment>
<evidence type="ECO:0008006" key="10">
    <source>
        <dbReference type="Google" id="ProtNLM"/>
    </source>
</evidence>
<organism evidence="8 9">
    <name type="scientific">Rhodococcus rhodnii</name>
    <dbReference type="NCBI Taxonomy" id="38312"/>
    <lineage>
        <taxon>Bacteria</taxon>
        <taxon>Bacillati</taxon>
        <taxon>Actinomycetota</taxon>
        <taxon>Actinomycetes</taxon>
        <taxon>Mycobacteriales</taxon>
        <taxon>Nocardiaceae</taxon>
        <taxon>Rhodococcus</taxon>
    </lineage>
</organism>
<dbReference type="NCBIfam" id="NF040870">
    <property type="entry name" value="AztC"/>
    <property type="match status" value="1"/>
</dbReference>
<keyword evidence="3" id="KW-0479">Metal-binding</keyword>
<accession>A0A6P2CFD0</accession>
<keyword evidence="2 5" id="KW-0813">Transport</keyword>
<dbReference type="GO" id="GO:0046872">
    <property type="term" value="F:metal ion binding"/>
    <property type="evidence" value="ECO:0007669"/>
    <property type="project" value="UniProtKB-KW"/>
</dbReference>
<feature type="compositionally biased region" description="Basic residues" evidence="6">
    <location>
        <begin position="67"/>
        <end position="85"/>
    </location>
</feature>
<feature type="compositionally biased region" description="Basic and acidic residues" evidence="6">
    <location>
        <begin position="129"/>
        <end position="139"/>
    </location>
</feature>
<evidence type="ECO:0000313" key="8">
    <source>
        <dbReference type="EMBL" id="TXG89926.1"/>
    </source>
</evidence>
<dbReference type="GO" id="GO:0030001">
    <property type="term" value="P:metal ion transport"/>
    <property type="evidence" value="ECO:0007669"/>
    <property type="project" value="InterPro"/>
</dbReference>
<proteinExistence type="inferred from homology"/>
<reference evidence="8 9" key="1">
    <citation type="submission" date="2018-07" db="EMBL/GenBank/DDBJ databases">
        <title>Genome sequence of Rhodococcus rhodnii ATCC 35071 from Rhodnius prolixus.</title>
        <authorList>
            <person name="Patel V."/>
            <person name="Vogel K.J."/>
        </authorList>
    </citation>
    <scope>NUCLEOTIDE SEQUENCE [LARGE SCALE GENOMIC DNA]</scope>
    <source>
        <strain evidence="8 9">ATCC 35071</strain>
    </source>
</reference>
<dbReference type="GO" id="GO:0030313">
    <property type="term" value="C:cell envelope"/>
    <property type="evidence" value="ECO:0007669"/>
    <property type="project" value="UniProtKB-SubCell"/>
</dbReference>
<dbReference type="PANTHER" id="PTHR42953:SF1">
    <property type="entry name" value="METAL-BINDING PROTEIN HI_0362-RELATED"/>
    <property type="match status" value="1"/>
</dbReference>
<dbReference type="Proteomes" id="UP000471120">
    <property type="component" value="Unassembled WGS sequence"/>
</dbReference>
<name>A0A6P2CFD0_9NOCA</name>
<dbReference type="GO" id="GO:0007155">
    <property type="term" value="P:cell adhesion"/>
    <property type="evidence" value="ECO:0007669"/>
    <property type="project" value="InterPro"/>
</dbReference>
<feature type="region of interest" description="Disordered" evidence="6">
    <location>
        <begin position="1"/>
        <end position="141"/>
    </location>
</feature>
<dbReference type="InterPro" id="IPR047701">
    <property type="entry name" value="AztC-like"/>
</dbReference>
<evidence type="ECO:0000256" key="4">
    <source>
        <dbReference type="ARBA" id="ARBA00022729"/>
    </source>
</evidence>
<evidence type="ECO:0000256" key="6">
    <source>
        <dbReference type="SAM" id="MobiDB-lite"/>
    </source>
</evidence>
<evidence type="ECO:0000256" key="5">
    <source>
        <dbReference type="RuleBase" id="RU003512"/>
    </source>
</evidence>
<evidence type="ECO:0000313" key="9">
    <source>
        <dbReference type="Proteomes" id="UP000471120"/>
    </source>
</evidence>
<comment type="subcellular location">
    <subcellularLocation>
        <location evidence="1">Cell envelope</location>
    </subcellularLocation>
</comment>
<feature type="compositionally biased region" description="Basic residues" evidence="6">
    <location>
        <begin position="31"/>
        <end position="47"/>
    </location>
</feature>
<dbReference type="AlphaFoldDB" id="A0A6P2CFD0"/>
<evidence type="ECO:0000256" key="3">
    <source>
        <dbReference type="ARBA" id="ARBA00022723"/>
    </source>
</evidence>
<feature type="transmembrane region" description="Helical" evidence="7">
    <location>
        <begin position="168"/>
        <end position="190"/>
    </location>
</feature>
<evidence type="ECO:0000256" key="7">
    <source>
        <dbReference type="SAM" id="Phobius"/>
    </source>
</evidence>
<dbReference type="Gene3D" id="3.40.50.1980">
    <property type="entry name" value="Nitrogenase molybdenum iron protein domain"/>
    <property type="match status" value="2"/>
</dbReference>
<dbReference type="InterPro" id="IPR050492">
    <property type="entry name" value="Bact_metal-bind_prot9"/>
</dbReference>
<dbReference type="PANTHER" id="PTHR42953">
    <property type="entry name" value="HIGH-AFFINITY ZINC UPTAKE SYSTEM PROTEIN ZNUA-RELATED"/>
    <property type="match status" value="1"/>
</dbReference>
<dbReference type="PRINTS" id="PR00691">
    <property type="entry name" value="ADHESINB"/>
</dbReference>
<dbReference type="InterPro" id="IPR006128">
    <property type="entry name" value="Lipoprotein_PsaA-like"/>
</dbReference>
<dbReference type="EMBL" id="QRCM01000001">
    <property type="protein sequence ID" value="TXG89926.1"/>
    <property type="molecule type" value="Genomic_DNA"/>
</dbReference>
<keyword evidence="4" id="KW-0732">Signal</keyword>